<dbReference type="GO" id="GO:0006508">
    <property type="term" value="P:proteolysis"/>
    <property type="evidence" value="ECO:0007669"/>
    <property type="project" value="UniProtKB-KW"/>
</dbReference>
<feature type="transmembrane region" description="Helical" evidence="4">
    <location>
        <begin position="24"/>
        <end position="44"/>
    </location>
</feature>
<evidence type="ECO:0000256" key="3">
    <source>
        <dbReference type="SAM" id="MobiDB-lite"/>
    </source>
</evidence>
<keyword evidence="6" id="KW-0645">Protease</keyword>
<sequence length="437" mass="46219">MSSRASSPLPLICILLERLQSNMYFSHSFVLVILPFFTAAIPLAQPKSRGIAIPISKRLSPPTGSPSLYASQIQSSIAKIERGMVAYQKNTGKQHPLSSGIKTSSKRAAGSDPLTDASNFLWYGTISIGTPAEEYTVDFDTGSSDLFVPSPDCETCSGHKVYNPSSSTTSQDLEKTFTITYGGGASVSGEQYSDVVSVAGLVATGQTLGAANEYNPGFQISAFPPDGLMGMGFESISVYGANPTFQTLVSEGVLNCPTFGFKFATSGSELFLGGVNPDYSENDFTWVTLSNEGYWQASFDGITVTVEGVPIPVVGQTETIFDTGTTQIIGDPDGIERLYAPLLPFGAMAAPQYGDGIYTIPCNFDTPISVYVGGKEVKISPASFNLGPVSAGSSTCYGGAAYDSSLTGFWILGDVFLRNAYTAWDVGKGRIGFADLI</sequence>
<comment type="caution">
    <text evidence="6">The sequence shown here is derived from an EMBL/GenBank/DDBJ whole genome shotgun (WGS) entry which is preliminary data.</text>
</comment>
<keyword evidence="4" id="KW-0812">Transmembrane</keyword>
<dbReference type="InterPro" id="IPR021109">
    <property type="entry name" value="Peptidase_aspartic_dom_sf"/>
</dbReference>
<feature type="region of interest" description="Disordered" evidence="3">
    <location>
        <begin position="90"/>
        <end position="112"/>
    </location>
</feature>
<dbReference type="InterPro" id="IPR033121">
    <property type="entry name" value="PEPTIDASE_A1"/>
</dbReference>
<dbReference type="AlphaFoldDB" id="A0A9P5MY59"/>
<evidence type="ECO:0000256" key="4">
    <source>
        <dbReference type="SAM" id="Phobius"/>
    </source>
</evidence>
<dbReference type="SUPFAM" id="SSF50630">
    <property type="entry name" value="Acid proteases"/>
    <property type="match status" value="1"/>
</dbReference>
<dbReference type="PRINTS" id="PR00792">
    <property type="entry name" value="PEPSIN"/>
</dbReference>
<dbReference type="PANTHER" id="PTHR47966:SF51">
    <property type="entry name" value="BETA-SITE APP-CLEAVING ENZYME, ISOFORM A-RELATED"/>
    <property type="match status" value="1"/>
</dbReference>
<evidence type="ECO:0000256" key="1">
    <source>
        <dbReference type="ARBA" id="ARBA00007447"/>
    </source>
</evidence>
<dbReference type="Gene3D" id="2.40.70.10">
    <property type="entry name" value="Acid Proteases"/>
    <property type="match status" value="2"/>
</dbReference>
<accession>A0A9P5MY59</accession>
<feature type="active site" evidence="2">
    <location>
        <position position="140"/>
    </location>
</feature>
<feature type="domain" description="Peptidase A1" evidence="5">
    <location>
        <begin position="122"/>
        <end position="434"/>
    </location>
</feature>
<feature type="active site" evidence="2">
    <location>
        <position position="322"/>
    </location>
</feature>
<reference evidence="6" key="1">
    <citation type="submission" date="2019-10" db="EMBL/GenBank/DDBJ databases">
        <authorList>
            <consortium name="DOE Joint Genome Institute"/>
            <person name="Kuo A."/>
            <person name="Miyauchi S."/>
            <person name="Kiss E."/>
            <person name="Drula E."/>
            <person name="Kohler A."/>
            <person name="Sanchez-Garcia M."/>
            <person name="Andreopoulos B."/>
            <person name="Barry K.W."/>
            <person name="Bonito G."/>
            <person name="Buee M."/>
            <person name="Carver A."/>
            <person name="Chen C."/>
            <person name="Cichocki N."/>
            <person name="Clum A."/>
            <person name="Culley D."/>
            <person name="Crous P.W."/>
            <person name="Fauchery L."/>
            <person name="Girlanda M."/>
            <person name="Hayes R."/>
            <person name="Keri Z."/>
            <person name="LaButti K."/>
            <person name="Lipzen A."/>
            <person name="Lombard V."/>
            <person name="Magnuson J."/>
            <person name="Maillard F."/>
            <person name="Morin E."/>
            <person name="Murat C."/>
            <person name="Nolan M."/>
            <person name="Ohm R."/>
            <person name="Pangilinan J."/>
            <person name="Pereira M."/>
            <person name="Perotto S."/>
            <person name="Peter M."/>
            <person name="Riley R."/>
            <person name="Sitrit Y."/>
            <person name="Stielow B."/>
            <person name="Szollosi G."/>
            <person name="Zifcakova L."/>
            <person name="Stursova M."/>
            <person name="Spatafora J.W."/>
            <person name="Tedersoo L."/>
            <person name="Vaario L.-M."/>
            <person name="Yamada A."/>
            <person name="Yan M."/>
            <person name="Wang P."/>
            <person name="Xu J."/>
            <person name="Bruns T."/>
            <person name="Baldrian P."/>
            <person name="Vilgalys R."/>
            <person name="Henrissat B."/>
            <person name="Grigoriev I.V."/>
            <person name="Hibbett D."/>
            <person name="Nagy L.G."/>
            <person name="Martin F.M."/>
        </authorList>
    </citation>
    <scope>NUCLEOTIDE SEQUENCE</scope>
    <source>
        <strain evidence="6">Prilba</strain>
    </source>
</reference>
<organism evidence="6 7">
    <name type="scientific">Russula ochroleuca</name>
    <dbReference type="NCBI Taxonomy" id="152965"/>
    <lineage>
        <taxon>Eukaryota</taxon>
        <taxon>Fungi</taxon>
        <taxon>Dikarya</taxon>
        <taxon>Basidiomycota</taxon>
        <taxon>Agaricomycotina</taxon>
        <taxon>Agaricomycetes</taxon>
        <taxon>Russulales</taxon>
        <taxon>Russulaceae</taxon>
        <taxon>Russula</taxon>
    </lineage>
</organism>
<dbReference type="InterPro" id="IPR034164">
    <property type="entry name" value="Pepsin-like_dom"/>
</dbReference>
<dbReference type="InterPro" id="IPR001461">
    <property type="entry name" value="Aspartic_peptidase_A1"/>
</dbReference>
<dbReference type="GO" id="GO:0004190">
    <property type="term" value="F:aspartic-type endopeptidase activity"/>
    <property type="evidence" value="ECO:0007669"/>
    <property type="project" value="InterPro"/>
</dbReference>
<keyword evidence="6" id="KW-0378">Hydrolase</keyword>
<keyword evidence="4" id="KW-0472">Membrane</keyword>
<gene>
    <name evidence="6" type="ORF">DFH94DRAFT_691192</name>
</gene>
<evidence type="ECO:0000256" key="2">
    <source>
        <dbReference type="PIRSR" id="PIRSR601461-1"/>
    </source>
</evidence>
<dbReference type="PROSITE" id="PS51767">
    <property type="entry name" value="PEPTIDASE_A1"/>
    <property type="match status" value="1"/>
</dbReference>
<reference evidence="6" key="2">
    <citation type="journal article" date="2020" name="Nat. Commun.">
        <title>Large-scale genome sequencing of mycorrhizal fungi provides insights into the early evolution of symbiotic traits.</title>
        <authorList>
            <person name="Miyauchi S."/>
            <person name="Kiss E."/>
            <person name="Kuo A."/>
            <person name="Drula E."/>
            <person name="Kohler A."/>
            <person name="Sanchez-Garcia M."/>
            <person name="Morin E."/>
            <person name="Andreopoulos B."/>
            <person name="Barry K.W."/>
            <person name="Bonito G."/>
            <person name="Buee M."/>
            <person name="Carver A."/>
            <person name="Chen C."/>
            <person name="Cichocki N."/>
            <person name="Clum A."/>
            <person name="Culley D."/>
            <person name="Crous P.W."/>
            <person name="Fauchery L."/>
            <person name="Girlanda M."/>
            <person name="Hayes R.D."/>
            <person name="Keri Z."/>
            <person name="LaButti K."/>
            <person name="Lipzen A."/>
            <person name="Lombard V."/>
            <person name="Magnuson J."/>
            <person name="Maillard F."/>
            <person name="Murat C."/>
            <person name="Nolan M."/>
            <person name="Ohm R.A."/>
            <person name="Pangilinan J."/>
            <person name="Pereira M.F."/>
            <person name="Perotto S."/>
            <person name="Peter M."/>
            <person name="Pfister S."/>
            <person name="Riley R."/>
            <person name="Sitrit Y."/>
            <person name="Stielow J.B."/>
            <person name="Szollosi G."/>
            <person name="Zifcakova L."/>
            <person name="Stursova M."/>
            <person name="Spatafora J.W."/>
            <person name="Tedersoo L."/>
            <person name="Vaario L.M."/>
            <person name="Yamada A."/>
            <person name="Yan M."/>
            <person name="Wang P."/>
            <person name="Xu J."/>
            <person name="Bruns T."/>
            <person name="Baldrian P."/>
            <person name="Vilgalys R."/>
            <person name="Dunand C."/>
            <person name="Henrissat B."/>
            <person name="Grigoriev I.V."/>
            <person name="Hibbett D."/>
            <person name="Nagy L.G."/>
            <person name="Martin F.M."/>
        </authorList>
    </citation>
    <scope>NUCLEOTIDE SEQUENCE</scope>
    <source>
        <strain evidence="6">Prilba</strain>
    </source>
</reference>
<dbReference type="EMBL" id="WHVB01000006">
    <property type="protein sequence ID" value="KAF8481577.1"/>
    <property type="molecule type" value="Genomic_DNA"/>
</dbReference>
<name>A0A9P5MY59_9AGAM</name>
<dbReference type="OrthoDB" id="15189at2759"/>
<keyword evidence="7" id="KW-1185">Reference proteome</keyword>
<dbReference type="Proteomes" id="UP000759537">
    <property type="component" value="Unassembled WGS sequence"/>
</dbReference>
<feature type="compositionally biased region" description="Polar residues" evidence="3">
    <location>
        <begin position="90"/>
        <end position="103"/>
    </location>
</feature>
<dbReference type="Pfam" id="PF00026">
    <property type="entry name" value="Asp"/>
    <property type="match status" value="1"/>
</dbReference>
<dbReference type="CDD" id="cd05471">
    <property type="entry name" value="pepsin_like"/>
    <property type="match status" value="1"/>
</dbReference>
<proteinExistence type="inferred from homology"/>
<evidence type="ECO:0000313" key="7">
    <source>
        <dbReference type="Proteomes" id="UP000759537"/>
    </source>
</evidence>
<dbReference type="FunFam" id="2.40.70.10:FF:000008">
    <property type="entry name" value="Cathepsin D"/>
    <property type="match status" value="1"/>
</dbReference>
<comment type="similarity">
    <text evidence="1">Belongs to the peptidase A1 family.</text>
</comment>
<keyword evidence="4" id="KW-1133">Transmembrane helix</keyword>
<evidence type="ECO:0000259" key="5">
    <source>
        <dbReference type="PROSITE" id="PS51767"/>
    </source>
</evidence>
<dbReference type="PANTHER" id="PTHR47966">
    <property type="entry name" value="BETA-SITE APP-CLEAVING ENZYME, ISOFORM A-RELATED"/>
    <property type="match status" value="1"/>
</dbReference>
<protein>
    <submittedName>
        <fullName evidence="6">Acid protease</fullName>
    </submittedName>
</protein>
<evidence type="ECO:0000313" key="6">
    <source>
        <dbReference type="EMBL" id="KAF8481577.1"/>
    </source>
</evidence>